<evidence type="ECO:0000256" key="1">
    <source>
        <dbReference type="SAM" id="Coils"/>
    </source>
</evidence>
<dbReference type="Pfam" id="PF01527">
    <property type="entry name" value="HTH_Tnp_1"/>
    <property type="match status" value="1"/>
</dbReference>
<dbReference type="Gene3D" id="1.10.10.60">
    <property type="entry name" value="Homeodomain-like"/>
    <property type="match status" value="1"/>
</dbReference>
<evidence type="ECO:0000313" key="3">
    <source>
        <dbReference type="Proteomes" id="UP000501945"/>
    </source>
</evidence>
<dbReference type="RefSeq" id="WP_167838967.1">
    <property type="nucleotide sequence ID" value="NZ_CP047616.1"/>
</dbReference>
<dbReference type="AlphaFoldDB" id="A0A6H0UGC9"/>
<accession>A0A6H0UGC9</accession>
<dbReference type="GO" id="GO:0003677">
    <property type="term" value="F:DNA binding"/>
    <property type="evidence" value="ECO:0007669"/>
    <property type="project" value="InterPro"/>
</dbReference>
<evidence type="ECO:0000313" key="2">
    <source>
        <dbReference type="EMBL" id="QIW54376.1"/>
    </source>
</evidence>
<feature type="coiled-coil region" evidence="1">
    <location>
        <begin position="51"/>
        <end position="85"/>
    </location>
</feature>
<gene>
    <name evidence="2" type="ORF">GU336_09630</name>
</gene>
<dbReference type="EMBL" id="CP047616">
    <property type="protein sequence ID" value="QIW54376.1"/>
    <property type="molecule type" value="Genomic_DNA"/>
</dbReference>
<protein>
    <submittedName>
        <fullName evidence="2">Transposase</fullName>
    </submittedName>
</protein>
<dbReference type="InterPro" id="IPR009057">
    <property type="entry name" value="Homeodomain-like_sf"/>
</dbReference>
<reference evidence="2 3" key="1">
    <citation type="submission" date="2019-12" db="EMBL/GenBank/DDBJ databases">
        <title>Whole genome sequences of Lactococcus raffinolactis strains isolated from sewage.</title>
        <authorList>
            <person name="Ybazeta G."/>
            <person name="Ross M."/>
            <person name="Brabant-Kirwan D."/>
            <person name="Saleh M."/>
            <person name="Dillon J.A."/>
            <person name="Splinter K."/>
            <person name="Nokhbeh R."/>
        </authorList>
    </citation>
    <scope>NUCLEOTIDE SEQUENCE [LARGE SCALE GENOMIC DNA]</scope>
    <source>
        <strain evidence="2 3">Lr_19_5</strain>
    </source>
</reference>
<dbReference type="Proteomes" id="UP000501945">
    <property type="component" value="Chromosome"/>
</dbReference>
<sequence length="85" mass="9863">MTRNNYDQTFKETLVDLYQTGQSVLELSKEYGVNAGTIYKWIDLYVKDEPTDLSKAELRAMKSEIAKLKEQNEILKKAIVIFTNK</sequence>
<dbReference type="SUPFAM" id="SSF46689">
    <property type="entry name" value="Homeodomain-like"/>
    <property type="match status" value="1"/>
</dbReference>
<proteinExistence type="predicted"/>
<keyword evidence="1" id="KW-0175">Coiled coil</keyword>
<dbReference type="GO" id="GO:0006313">
    <property type="term" value="P:DNA transposition"/>
    <property type="evidence" value="ECO:0007669"/>
    <property type="project" value="InterPro"/>
</dbReference>
<name>A0A6H0UGC9_9LACT</name>
<organism evidence="2 3">
    <name type="scientific">Pseudolactococcus raffinolactis</name>
    <dbReference type="NCBI Taxonomy" id="1366"/>
    <lineage>
        <taxon>Bacteria</taxon>
        <taxon>Bacillati</taxon>
        <taxon>Bacillota</taxon>
        <taxon>Bacilli</taxon>
        <taxon>Lactobacillales</taxon>
        <taxon>Streptococcaceae</taxon>
        <taxon>Pseudolactococcus</taxon>
    </lineage>
</organism>
<dbReference type="InterPro" id="IPR002514">
    <property type="entry name" value="Transposase_8"/>
</dbReference>
<dbReference type="GO" id="GO:0004803">
    <property type="term" value="F:transposase activity"/>
    <property type="evidence" value="ECO:0007669"/>
    <property type="project" value="InterPro"/>
</dbReference>